<name>A0ABN6EQ14_9BACT</name>
<evidence type="ECO:0000313" key="2">
    <source>
        <dbReference type="Proteomes" id="UP001053296"/>
    </source>
</evidence>
<evidence type="ECO:0000313" key="1">
    <source>
        <dbReference type="EMBL" id="BCS87340.1"/>
    </source>
</evidence>
<dbReference type="EMBL" id="AP024485">
    <property type="protein sequence ID" value="BCS87340.1"/>
    <property type="molecule type" value="Genomic_DNA"/>
</dbReference>
<dbReference type="RefSeq" id="WP_229593499.1">
    <property type="nucleotide sequence ID" value="NZ_AP024485.1"/>
</dbReference>
<gene>
    <name evidence="1" type="ORF">PSDVSF_05820</name>
</gene>
<keyword evidence="2" id="KW-1185">Reference proteome</keyword>
<reference evidence="1" key="1">
    <citation type="journal article" date="2022" name="Arch. Microbiol.">
        <title>Pseudodesulfovibrio sediminis sp. nov., a mesophilic and neutrophilic sulfate-reducing bacterium isolated from sediment of a brackish lake.</title>
        <authorList>
            <person name="Takahashi A."/>
            <person name="Kojima H."/>
            <person name="Watanabe M."/>
            <person name="Fukui M."/>
        </authorList>
    </citation>
    <scope>NUCLEOTIDE SEQUENCE</scope>
    <source>
        <strain evidence="1">SF6</strain>
    </source>
</reference>
<proteinExistence type="predicted"/>
<accession>A0ABN6EQ14</accession>
<dbReference type="Proteomes" id="UP001053296">
    <property type="component" value="Chromosome"/>
</dbReference>
<sequence>MIRRVDTQPVELCGFEYAQEEYEWFELVGPDGGVYAVCGLTFRDDQAWLYWRILGFSVGALKELRKFDVPLMKGFCMDRGATVMMVASDDKRDVHFTRMVGFMGFDVQMFGFQRLEG</sequence>
<protein>
    <submittedName>
        <fullName evidence="1">Uncharacterized protein</fullName>
    </submittedName>
</protein>
<organism evidence="1 2">
    <name type="scientific">Pseudodesulfovibrio sediminis</name>
    <dbReference type="NCBI Taxonomy" id="2810563"/>
    <lineage>
        <taxon>Bacteria</taxon>
        <taxon>Pseudomonadati</taxon>
        <taxon>Thermodesulfobacteriota</taxon>
        <taxon>Desulfovibrionia</taxon>
        <taxon>Desulfovibrionales</taxon>
        <taxon>Desulfovibrionaceae</taxon>
    </lineage>
</organism>